<proteinExistence type="inferred from homology"/>
<dbReference type="Proteomes" id="UP000324897">
    <property type="component" value="Unassembled WGS sequence"/>
</dbReference>
<evidence type="ECO:0000313" key="2">
    <source>
        <dbReference type="EMBL" id="TVU07206.1"/>
    </source>
</evidence>
<feature type="non-terminal residue" evidence="2">
    <location>
        <position position="1"/>
    </location>
</feature>
<dbReference type="PANTHER" id="PTHR31147:SF30">
    <property type="entry name" value="10-DEACETYLBACCATIN III 10-O-ACETYLTRANSFERASE"/>
    <property type="match status" value="1"/>
</dbReference>
<name>A0A5J9T740_9POAL</name>
<keyword evidence="3" id="KW-1185">Reference proteome</keyword>
<dbReference type="AlphaFoldDB" id="A0A5J9T740"/>
<dbReference type="PANTHER" id="PTHR31147">
    <property type="entry name" value="ACYL TRANSFERASE 4"/>
    <property type="match status" value="1"/>
</dbReference>
<protein>
    <submittedName>
        <fullName evidence="2">Uncharacterized protein</fullName>
    </submittedName>
</protein>
<organism evidence="2 3">
    <name type="scientific">Eragrostis curvula</name>
    <name type="common">weeping love grass</name>
    <dbReference type="NCBI Taxonomy" id="38414"/>
    <lineage>
        <taxon>Eukaryota</taxon>
        <taxon>Viridiplantae</taxon>
        <taxon>Streptophyta</taxon>
        <taxon>Embryophyta</taxon>
        <taxon>Tracheophyta</taxon>
        <taxon>Spermatophyta</taxon>
        <taxon>Magnoliopsida</taxon>
        <taxon>Liliopsida</taxon>
        <taxon>Poales</taxon>
        <taxon>Poaceae</taxon>
        <taxon>PACMAD clade</taxon>
        <taxon>Chloridoideae</taxon>
        <taxon>Eragrostideae</taxon>
        <taxon>Eragrostidinae</taxon>
        <taxon>Eragrostis</taxon>
    </lineage>
</organism>
<dbReference type="Gramene" id="TVU07206">
    <property type="protein sequence ID" value="TVU07206"/>
    <property type="gene ID" value="EJB05_47250"/>
</dbReference>
<dbReference type="Gene3D" id="3.30.559.10">
    <property type="entry name" value="Chloramphenicol acetyltransferase-like domain"/>
    <property type="match status" value="2"/>
</dbReference>
<comment type="caution">
    <text evidence="2">The sequence shown here is derived from an EMBL/GenBank/DDBJ whole genome shotgun (WGS) entry which is preliminary data.</text>
</comment>
<dbReference type="InterPro" id="IPR050898">
    <property type="entry name" value="Plant_acyltransferase"/>
</dbReference>
<reference evidence="2 3" key="1">
    <citation type="journal article" date="2019" name="Sci. Rep.">
        <title>A high-quality genome of Eragrostis curvula grass provides insights into Poaceae evolution and supports new strategies to enhance forage quality.</title>
        <authorList>
            <person name="Carballo J."/>
            <person name="Santos B.A.C.M."/>
            <person name="Zappacosta D."/>
            <person name="Garbus I."/>
            <person name="Selva J.P."/>
            <person name="Gallo C.A."/>
            <person name="Diaz A."/>
            <person name="Albertini E."/>
            <person name="Caccamo M."/>
            <person name="Echenique V."/>
        </authorList>
    </citation>
    <scope>NUCLEOTIDE SEQUENCE [LARGE SCALE GENOMIC DNA]</scope>
    <source>
        <strain evidence="3">cv. Victoria</strain>
        <tissue evidence="2">Leaf</tissue>
    </source>
</reference>
<sequence length="397" mass="42775">MDTALASLPMAALFIFDRPIDQAAETIKRALSRALVPYYPVAGRLAASAHGLTIACTGEGVALVGALASCTLQDARLTDPRPLVRVEELTPTYAEHYRKDPPLLLMQVTQFSCGGFVVGVTWDHVIADGVGMAQFLQAVGEFARGSPSPSVGPMRLDYCLPDLPPPIISMTKALVSSSAHNDFPSSDITVPMSFINRVKAEFRGHKDGDYMAPCSAFEVFVAAIWKCRTRATMSGDQADAAAAATALIFTANVRKQADAKDGYYGNLFTFGLAVATRAEVANADILDLVRLVKEAKARVPYTFVDGAAYIGGEMGGRLRGMSGYDTLYITSWWNLGFDDVDFGAGGPVRIMGDMERKVVPACILCGRKDKADGVAAMALCVREEHQEAFRAELRRLE</sequence>
<gene>
    <name evidence="2" type="ORF">EJB05_47250</name>
</gene>
<evidence type="ECO:0000313" key="3">
    <source>
        <dbReference type="Proteomes" id="UP000324897"/>
    </source>
</evidence>
<dbReference type="OrthoDB" id="632962at2759"/>
<accession>A0A5J9T740</accession>
<comment type="similarity">
    <text evidence="1">Belongs to the plant acyltransferase family.</text>
</comment>
<dbReference type="InterPro" id="IPR023213">
    <property type="entry name" value="CAT-like_dom_sf"/>
</dbReference>
<dbReference type="EMBL" id="RWGY01000045">
    <property type="protein sequence ID" value="TVU07206.1"/>
    <property type="molecule type" value="Genomic_DNA"/>
</dbReference>
<dbReference type="Pfam" id="PF02458">
    <property type="entry name" value="Transferase"/>
    <property type="match status" value="1"/>
</dbReference>
<dbReference type="GO" id="GO:0016747">
    <property type="term" value="F:acyltransferase activity, transferring groups other than amino-acyl groups"/>
    <property type="evidence" value="ECO:0007669"/>
    <property type="project" value="UniProtKB-ARBA"/>
</dbReference>
<evidence type="ECO:0000256" key="1">
    <source>
        <dbReference type="ARBA" id="ARBA00009861"/>
    </source>
</evidence>